<dbReference type="Gene3D" id="2.40.260.10">
    <property type="entry name" value="Sortase"/>
    <property type="match status" value="1"/>
</dbReference>
<dbReference type="InterPro" id="IPR023365">
    <property type="entry name" value="Sortase_dom-sf"/>
</dbReference>
<dbReference type="RefSeq" id="WP_127095677.1">
    <property type="nucleotide sequence ID" value="NZ_CP031423.1"/>
</dbReference>
<accession>A0A3S9WAG1</accession>
<keyword evidence="5" id="KW-1185">Reference proteome</keyword>
<evidence type="ECO:0008006" key="6">
    <source>
        <dbReference type="Google" id="ProtNLM"/>
    </source>
</evidence>
<dbReference type="KEGG" id="mlv:CVS47_01686"/>
<dbReference type="GO" id="GO:0016787">
    <property type="term" value="F:hydrolase activity"/>
    <property type="evidence" value="ECO:0007669"/>
    <property type="project" value="UniProtKB-KW"/>
</dbReference>
<evidence type="ECO:0000313" key="4">
    <source>
        <dbReference type="EMBL" id="AZS37061.1"/>
    </source>
</evidence>
<feature type="region of interest" description="Disordered" evidence="2">
    <location>
        <begin position="32"/>
        <end position="59"/>
    </location>
</feature>
<protein>
    <recommendedName>
        <fullName evidence="6">Sortase family protein</fullName>
    </recommendedName>
</protein>
<dbReference type="OrthoDB" id="525039at2"/>
<dbReference type="Pfam" id="PF04203">
    <property type="entry name" value="Sortase"/>
    <property type="match status" value="1"/>
</dbReference>
<dbReference type="CDD" id="cd05829">
    <property type="entry name" value="Sortase_F"/>
    <property type="match status" value="1"/>
</dbReference>
<dbReference type="SUPFAM" id="SSF63817">
    <property type="entry name" value="Sortase"/>
    <property type="match status" value="1"/>
</dbReference>
<keyword evidence="1" id="KW-0378">Hydrolase</keyword>
<sequence>MPSPTAGRPRLAAVVLAAAIALTAAGCASTAGSVPAPVSTPTPTASANPLAAGGLQDPRERDAAAFAPAEIPVRVVIPALGVDSALEDLGIDADGRLAAPVDYDLAGWYAGGVRPGDIGPAIIAGHVDSPTAPAVFARIGELAPGDEVLTVAADGSEHRFIVTGTTQSAKSEFPTDAVYSNVPTPELRLITCAGAFDTSIGHYTDNLVVFASLAD</sequence>
<keyword evidence="3" id="KW-0732">Signal</keyword>
<dbReference type="Proteomes" id="UP000276888">
    <property type="component" value="Chromosome"/>
</dbReference>
<gene>
    <name evidence="4" type="ORF">CVS47_01686</name>
</gene>
<dbReference type="InterPro" id="IPR042001">
    <property type="entry name" value="Sortase_F"/>
</dbReference>
<dbReference type="EMBL" id="CP031423">
    <property type="protein sequence ID" value="AZS37061.1"/>
    <property type="molecule type" value="Genomic_DNA"/>
</dbReference>
<feature type="signal peptide" evidence="3">
    <location>
        <begin position="1"/>
        <end position="30"/>
    </location>
</feature>
<organism evidence="4 5">
    <name type="scientific">Microbacterium lemovicicum</name>
    <dbReference type="NCBI Taxonomy" id="1072463"/>
    <lineage>
        <taxon>Bacteria</taxon>
        <taxon>Bacillati</taxon>
        <taxon>Actinomycetota</taxon>
        <taxon>Actinomycetes</taxon>
        <taxon>Micrococcales</taxon>
        <taxon>Microbacteriaceae</taxon>
        <taxon>Microbacterium</taxon>
    </lineage>
</organism>
<proteinExistence type="predicted"/>
<feature type="compositionally biased region" description="Low complexity" evidence="2">
    <location>
        <begin position="32"/>
        <end position="52"/>
    </location>
</feature>
<dbReference type="InterPro" id="IPR005754">
    <property type="entry name" value="Sortase"/>
</dbReference>
<evidence type="ECO:0000256" key="2">
    <source>
        <dbReference type="SAM" id="MobiDB-lite"/>
    </source>
</evidence>
<evidence type="ECO:0000313" key="5">
    <source>
        <dbReference type="Proteomes" id="UP000276888"/>
    </source>
</evidence>
<reference evidence="4 5" key="1">
    <citation type="submission" date="2018-08" db="EMBL/GenBank/DDBJ databases">
        <title>Microbacterium lemovicicum sp. nov., a bacterium isolated from a natural uranium-rich soil.</title>
        <authorList>
            <person name="ORTET P."/>
        </authorList>
    </citation>
    <scope>NUCLEOTIDE SEQUENCE [LARGE SCALE GENOMIC DNA]</scope>
    <source>
        <strain evidence="4 5">Viu22</strain>
    </source>
</reference>
<feature type="chain" id="PRO_5019015888" description="Sortase family protein" evidence="3">
    <location>
        <begin position="31"/>
        <end position="215"/>
    </location>
</feature>
<name>A0A3S9WAG1_9MICO</name>
<evidence type="ECO:0000256" key="1">
    <source>
        <dbReference type="ARBA" id="ARBA00022801"/>
    </source>
</evidence>
<dbReference type="AlphaFoldDB" id="A0A3S9WAG1"/>
<dbReference type="NCBIfam" id="NF033748">
    <property type="entry name" value="class_F_sortase"/>
    <property type="match status" value="1"/>
</dbReference>
<evidence type="ECO:0000256" key="3">
    <source>
        <dbReference type="SAM" id="SignalP"/>
    </source>
</evidence>